<dbReference type="EMBL" id="PDOE01000002">
    <property type="protein sequence ID" value="RKL68143.1"/>
    <property type="molecule type" value="Genomic_DNA"/>
</dbReference>
<dbReference type="PROSITE" id="PS50109">
    <property type="entry name" value="HIS_KIN"/>
    <property type="match status" value="1"/>
</dbReference>
<feature type="transmembrane region" description="Helical" evidence="14">
    <location>
        <begin position="98"/>
        <end position="120"/>
    </location>
</feature>
<dbReference type="Pfam" id="PF00512">
    <property type="entry name" value="HisKA"/>
    <property type="match status" value="1"/>
</dbReference>
<gene>
    <name evidence="16" type="ORF">CR203_06565</name>
</gene>
<keyword evidence="8" id="KW-0547">Nucleotide-binding</keyword>
<dbReference type="Proteomes" id="UP000281498">
    <property type="component" value="Unassembled WGS sequence"/>
</dbReference>
<dbReference type="OrthoDB" id="9815750at2"/>
<dbReference type="InterPro" id="IPR003594">
    <property type="entry name" value="HATPase_dom"/>
</dbReference>
<dbReference type="GO" id="GO:0000155">
    <property type="term" value="F:phosphorelay sensor kinase activity"/>
    <property type="evidence" value="ECO:0007669"/>
    <property type="project" value="InterPro"/>
</dbReference>
<comment type="caution">
    <text evidence="16">The sequence shown here is derived from an EMBL/GenBank/DDBJ whole genome shotgun (WGS) entry which is preliminary data.</text>
</comment>
<evidence type="ECO:0000256" key="12">
    <source>
        <dbReference type="ARBA" id="ARBA00023012"/>
    </source>
</evidence>
<dbReference type="GO" id="GO:0071555">
    <property type="term" value="P:cell wall organization"/>
    <property type="evidence" value="ECO:0007669"/>
    <property type="project" value="InterPro"/>
</dbReference>
<keyword evidence="11 14" id="KW-1133">Transmembrane helix</keyword>
<proteinExistence type="predicted"/>
<feature type="transmembrane region" description="Helical" evidence="14">
    <location>
        <begin position="34"/>
        <end position="52"/>
    </location>
</feature>
<keyword evidence="13 14" id="KW-0472">Membrane</keyword>
<evidence type="ECO:0000256" key="13">
    <source>
        <dbReference type="ARBA" id="ARBA00023136"/>
    </source>
</evidence>
<accession>A0A3A9KES7</accession>
<keyword evidence="10" id="KW-0067">ATP-binding</keyword>
<dbReference type="PANTHER" id="PTHR43065">
    <property type="entry name" value="SENSOR HISTIDINE KINASE"/>
    <property type="match status" value="1"/>
</dbReference>
<evidence type="ECO:0000256" key="4">
    <source>
        <dbReference type="ARBA" id="ARBA00022475"/>
    </source>
</evidence>
<dbReference type="InterPro" id="IPR004358">
    <property type="entry name" value="Sig_transdc_His_kin-like_C"/>
</dbReference>
<dbReference type="Gene3D" id="1.10.287.130">
    <property type="match status" value="1"/>
</dbReference>
<evidence type="ECO:0000259" key="15">
    <source>
        <dbReference type="PROSITE" id="PS50109"/>
    </source>
</evidence>
<dbReference type="Pfam" id="PF07694">
    <property type="entry name" value="5TM-5TMR_LYT"/>
    <property type="match status" value="1"/>
</dbReference>
<dbReference type="SMART" id="SM00387">
    <property type="entry name" value="HATPase_c"/>
    <property type="match status" value="1"/>
</dbReference>
<sequence length="412" mass="46739">MTEILLLNFFFLLFPAMLYVIFFEHRLNSYNNNLFILLVSSCSIVLCMTYPIQLELGFIYDLRYIPFIIASLFGGFKIGLPLYAVLNVYRFMIGGEGILLSFLFSTIVLVAVCLLSKYFLKKNGRDRLKIAALASIGTMSCYLLILAGLYETITTEFWFMAVNVLVIHAAGMIIMMVFIEKTITNIKTREKFLESEKLHIISELSASVSHEIRNPLTVTSGFLQLLHQSKDITKDDKRYVDLALQETKRAEEIVTDFLSLAKPQAEHMVHSNLKEEFEYVNKIMQSYANLHQVELDYHFDNTLLKKYDKNQLQQCLVNLYKNGIESMKDQNGTLFIDVGEHKGKISIKITDTGVGMTKEEMADIGKPYYSTKKEGTGLGMVMVYSTVSKLGGSINIKTTKGKGTTFHLTIPA</sequence>
<keyword evidence="9 16" id="KW-0418">Kinase</keyword>
<dbReference type="SUPFAM" id="SSF47384">
    <property type="entry name" value="Homodimeric domain of signal transducing histidine kinase"/>
    <property type="match status" value="1"/>
</dbReference>
<dbReference type="SUPFAM" id="SSF55874">
    <property type="entry name" value="ATPase domain of HSP90 chaperone/DNA topoisomerase II/histidine kinase"/>
    <property type="match status" value="1"/>
</dbReference>
<evidence type="ECO:0000256" key="8">
    <source>
        <dbReference type="ARBA" id="ARBA00022741"/>
    </source>
</evidence>
<evidence type="ECO:0000256" key="7">
    <source>
        <dbReference type="ARBA" id="ARBA00022692"/>
    </source>
</evidence>
<dbReference type="InterPro" id="IPR036890">
    <property type="entry name" value="HATPase_C_sf"/>
</dbReference>
<evidence type="ECO:0000256" key="14">
    <source>
        <dbReference type="SAM" id="Phobius"/>
    </source>
</evidence>
<feature type="transmembrane region" description="Helical" evidence="14">
    <location>
        <begin position="64"/>
        <end position="86"/>
    </location>
</feature>
<feature type="transmembrane region" description="Helical" evidence="14">
    <location>
        <begin position="157"/>
        <end position="179"/>
    </location>
</feature>
<dbReference type="EC" id="2.7.13.3" evidence="3"/>
<dbReference type="InterPro" id="IPR003661">
    <property type="entry name" value="HisK_dim/P_dom"/>
</dbReference>
<keyword evidence="4" id="KW-1003">Cell membrane</keyword>
<evidence type="ECO:0000256" key="10">
    <source>
        <dbReference type="ARBA" id="ARBA00022840"/>
    </source>
</evidence>
<dbReference type="PANTHER" id="PTHR43065:SF46">
    <property type="entry name" value="C4-DICARBOXYLATE TRANSPORT SENSOR PROTEIN DCTB"/>
    <property type="match status" value="1"/>
</dbReference>
<reference evidence="16 17" key="1">
    <citation type="submission" date="2017-10" db="EMBL/GenBank/DDBJ databases">
        <title>Bacillus sp. nov., a halophilic bacterium isolated from a Keqin Lake.</title>
        <authorList>
            <person name="Wang H."/>
        </authorList>
    </citation>
    <scope>NUCLEOTIDE SEQUENCE [LARGE SCALE GENOMIC DNA]</scope>
    <source>
        <strain evidence="16 17">KCTC 13187</strain>
    </source>
</reference>
<evidence type="ECO:0000256" key="9">
    <source>
        <dbReference type="ARBA" id="ARBA00022777"/>
    </source>
</evidence>
<keyword evidence="5" id="KW-0597">Phosphoprotein</keyword>
<comment type="catalytic activity">
    <reaction evidence="1">
        <text>ATP + protein L-histidine = ADP + protein N-phospho-L-histidine.</text>
        <dbReference type="EC" id="2.7.13.3"/>
    </reaction>
</comment>
<evidence type="ECO:0000313" key="17">
    <source>
        <dbReference type="Proteomes" id="UP000281498"/>
    </source>
</evidence>
<evidence type="ECO:0000256" key="2">
    <source>
        <dbReference type="ARBA" id="ARBA00004651"/>
    </source>
</evidence>
<evidence type="ECO:0000256" key="3">
    <source>
        <dbReference type="ARBA" id="ARBA00012438"/>
    </source>
</evidence>
<keyword evidence="7 14" id="KW-0812">Transmembrane</keyword>
<evidence type="ECO:0000256" key="1">
    <source>
        <dbReference type="ARBA" id="ARBA00000085"/>
    </source>
</evidence>
<dbReference type="RefSeq" id="WP_110938483.1">
    <property type="nucleotide sequence ID" value="NZ_KZ614147.1"/>
</dbReference>
<dbReference type="GO" id="GO:0005886">
    <property type="term" value="C:plasma membrane"/>
    <property type="evidence" value="ECO:0007669"/>
    <property type="project" value="UniProtKB-SubCell"/>
</dbReference>
<dbReference type="InterPro" id="IPR036097">
    <property type="entry name" value="HisK_dim/P_sf"/>
</dbReference>
<feature type="transmembrane region" description="Helical" evidence="14">
    <location>
        <begin position="5"/>
        <end position="22"/>
    </location>
</feature>
<keyword evidence="17" id="KW-1185">Reference proteome</keyword>
<dbReference type="Gene3D" id="3.30.565.10">
    <property type="entry name" value="Histidine kinase-like ATPase, C-terminal domain"/>
    <property type="match status" value="1"/>
</dbReference>
<name>A0A3A9KES7_9BACI</name>
<evidence type="ECO:0000256" key="6">
    <source>
        <dbReference type="ARBA" id="ARBA00022679"/>
    </source>
</evidence>
<feature type="transmembrane region" description="Helical" evidence="14">
    <location>
        <begin position="132"/>
        <end position="151"/>
    </location>
</feature>
<dbReference type="GO" id="GO:0005524">
    <property type="term" value="F:ATP binding"/>
    <property type="evidence" value="ECO:0007669"/>
    <property type="project" value="UniProtKB-KW"/>
</dbReference>
<dbReference type="Pfam" id="PF02518">
    <property type="entry name" value="HATPase_c"/>
    <property type="match status" value="1"/>
</dbReference>
<organism evidence="16 17">
    <name type="scientific">Salipaludibacillus neizhouensis</name>
    <dbReference type="NCBI Taxonomy" id="885475"/>
    <lineage>
        <taxon>Bacteria</taxon>
        <taxon>Bacillati</taxon>
        <taxon>Bacillota</taxon>
        <taxon>Bacilli</taxon>
        <taxon>Bacillales</taxon>
        <taxon>Bacillaceae</taxon>
    </lineage>
</organism>
<evidence type="ECO:0000313" key="16">
    <source>
        <dbReference type="EMBL" id="RKL68143.1"/>
    </source>
</evidence>
<comment type="subcellular location">
    <subcellularLocation>
        <location evidence="2">Cell membrane</location>
        <topology evidence="2">Multi-pass membrane protein</topology>
    </subcellularLocation>
</comment>
<protein>
    <recommendedName>
        <fullName evidence="3">histidine kinase</fullName>
        <ecNumber evidence="3">2.7.13.3</ecNumber>
    </recommendedName>
</protein>
<keyword evidence="6" id="KW-0808">Transferase</keyword>
<dbReference type="InterPro" id="IPR011620">
    <property type="entry name" value="Sig_transdc_His_kinase_LytS_TM"/>
</dbReference>
<dbReference type="InterPro" id="IPR005467">
    <property type="entry name" value="His_kinase_dom"/>
</dbReference>
<dbReference type="CDD" id="cd00082">
    <property type="entry name" value="HisKA"/>
    <property type="match status" value="1"/>
</dbReference>
<dbReference type="SMART" id="SM00388">
    <property type="entry name" value="HisKA"/>
    <property type="match status" value="1"/>
</dbReference>
<evidence type="ECO:0000256" key="11">
    <source>
        <dbReference type="ARBA" id="ARBA00022989"/>
    </source>
</evidence>
<dbReference type="PRINTS" id="PR00344">
    <property type="entry name" value="BCTRLSENSOR"/>
</dbReference>
<dbReference type="AlphaFoldDB" id="A0A3A9KES7"/>
<feature type="domain" description="Histidine kinase" evidence="15">
    <location>
        <begin position="207"/>
        <end position="412"/>
    </location>
</feature>
<keyword evidence="12" id="KW-0902">Two-component regulatory system</keyword>
<evidence type="ECO:0000256" key="5">
    <source>
        <dbReference type="ARBA" id="ARBA00022553"/>
    </source>
</evidence>